<dbReference type="Proteomes" id="UP000224854">
    <property type="component" value="Unassembled WGS sequence"/>
</dbReference>
<evidence type="ECO:0000313" key="4">
    <source>
        <dbReference type="Proteomes" id="UP000224854"/>
    </source>
</evidence>
<dbReference type="AlphaFoldDB" id="A0A2C5XXL7"/>
<protein>
    <submittedName>
        <fullName evidence="3">Uncharacterized protein</fullName>
    </submittedName>
</protein>
<evidence type="ECO:0000256" key="1">
    <source>
        <dbReference type="SAM" id="MobiDB-lite"/>
    </source>
</evidence>
<proteinExistence type="predicted"/>
<feature type="region of interest" description="Disordered" evidence="1">
    <location>
        <begin position="85"/>
        <end position="105"/>
    </location>
</feature>
<feature type="signal peptide" evidence="2">
    <location>
        <begin position="1"/>
        <end position="16"/>
    </location>
</feature>
<feature type="compositionally biased region" description="Pro residues" evidence="1">
    <location>
        <begin position="91"/>
        <end position="100"/>
    </location>
</feature>
<organism evidence="3 4">
    <name type="scientific">Ophiocordyceps australis</name>
    <dbReference type="NCBI Taxonomy" id="1399860"/>
    <lineage>
        <taxon>Eukaryota</taxon>
        <taxon>Fungi</taxon>
        <taxon>Dikarya</taxon>
        <taxon>Ascomycota</taxon>
        <taxon>Pezizomycotina</taxon>
        <taxon>Sordariomycetes</taxon>
        <taxon>Hypocreomycetidae</taxon>
        <taxon>Hypocreales</taxon>
        <taxon>Ophiocordycipitaceae</taxon>
        <taxon>Ophiocordyceps</taxon>
    </lineage>
</organism>
<keyword evidence="4" id="KW-1185">Reference proteome</keyword>
<keyword evidence="2" id="KW-0732">Signal</keyword>
<dbReference type="EMBL" id="NJEU01000778">
    <property type="protein sequence ID" value="PHH70608.1"/>
    <property type="molecule type" value="Genomic_DNA"/>
</dbReference>
<name>A0A2C5XXL7_9HYPO</name>
<gene>
    <name evidence="3" type="ORF">CDD82_7020</name>
</gene>
<evidence type="ECO:0000313" key="3">
    <source>
        <dbReference type="EMBL" id="PHH70608.1"/>
    </source>
</evidence>
<reference evidence="3 4" key="1">
    <citation type="submission" date="2017-06" db="EMBL/GenBank/DDBJ databases">
        <title>Ant-infecting Ophiocordyceps genomes reveal a high diversity of potential behavioral manipulation genes and a possible major role for enterotoxins.</title>
        <authorList>
            <person name="De Bekker C."/>
            <person name="Evans H.C."/>
            <person name="Brachmann A."/>
            <person name="Hughes D.P."/>
        </authorList>
    </citation>
    <scope>NUCLEOTIDE SEQUENCE [LARGE SCALE GENOMIC DNA]</scope>
    <source>
        <strain evidence="3 4">1348a</strain>
    </source>
</reference>
<sequence length="157" mass="16633">MKAATTLVLFAAGVLASPAYIRSPLATRQTSCKDILDQALGADSKLTEGLRKEFCNDDPDLTLGKSVTDAIDEFCAGQDVKQIACGQGTSPSPPAKPTPEPGSTTCKEILDQALGADSKETESLRQEFCNDDPDFTLGQSVKDAIDEFCVGQDVKQS</sequence>
<evidence type="ECO:0000256" key="2">
    <source>
        <dbReference type="SAM" id="SignalP"/>
    </source>
</evidence>
<feature type="chain" id="PRO_5013084107" evidence="2">
    <location>
        <begin position="17"/>
        <end position="157"/>
    </location>
</feature>
<comment type="caution">
    <text evidence="3">The sequence shown here is derived from an EMBL/GenBank/DDBJ whole genome shotgun (WGS) entry which is preliminary data.</text>
</comment>
<accession>A0A2C5XXL7</accession>